<keyword evidence="8" id="KW-0418">Kinase</keyword>
<dbReference type="Pfam" id="PF17200">
    <property type="entry name" value="sCache_2"/>
    <property type="match status" value="1"/>
</dbReference>
<comment type="subcellular location">
    <subcellularLocation>
        <location evidence="1">Cell membrane</location>
        <topology evidence="1">Multi-pass membrane protein</topology>
    </subcellularLocation>
</comment>
<accession>A0A418W2I5</accession>
<dbReference type="EMBL" id="QYUL01000001">
    <property type="protein sequence ID" value="RJF84240.1"/>
    <property type="molecule type" value="Genomic_DNA"/>
</dbReference>
<feature type="domain" description="Single Cache" evidence="7">
    <location>
        <begin position="29"/>
        <end position="105"/>
    </location>
</feature>
<evidence type="ECO:0000313" key="9">
    <source>
        <dbReference type="Proteomes" id="UP000283458"/>
    </source>
</evidence>
<protein>
    <submittedName>
        <fullName evidence="8">Histidine kinase</fullName>
    </submittedName>
</protein>
<sequence>MFKNTAPMVFLVAASLFALPVAADGNATKDEAIAMVGKAAAFLKTAGPEKAFSTFNDKNGGFVDRDLYVVVYDGTGRCLAHGANPKLIGKDLIDAEDIDGKLYVKERVELVKTKPSFWQDYKFTNPTTKKVEPKQMYCEQAGGLIVCGGVYKQ</sequence>
<evidence type="ECO:0000256" key="3">
    <source>
        <dbReference type="ARBA" id="ARBA00022692"/>
    </source>
</evidence>
<dbReference type="GO" id="GO:0016301">
    <property type="term" value="F:kinase activity"/>
    <property type="evidence" value="ECO:0007669"/>
    <property type="project" value="UniProtKB-KW"/>
</dbReference>
<evidence type="ECO:0000256" key="1">
    <source>
        <dbReference type="ARBA" id="ARBA00004651"/>
    </source>
</evidence>
<evidence type="ECO:0000256" key="5">
    <source>
        <dbReference type="ARBA" id="ARBA00023136"/>
    </source>
</evidence>
<keyword evidence="4" id="KW-1133">Transmembrane helix</keyword>
<keyword evidence="6" id="KW-0732">Signal</keyword>
<dbReference type="Proteomes" id="UP000283458">
    <property type="component" value="Unassembled WGS sequence"/>
</dbReference>
<dbReference type="InterPro" id="IPR033480">
    <property type="entry name" value="sCache_2"/>
</dbReference>
<dbReference type="SMART" id="SM01049">
    <property type="entry name" value="Cache_2"/>
    <property type="match status" value="1"/>
</dbReference>
<name>A0A418W2I5_9PROT</name>
<keyword evidence="8" id="KW-0808">Transferase</keyword>
<reference evidence="8 9" key="1">
    <citation type="submission" date="2018-09" db="EMBL/GenBank/DDBJ databases">
        <authorList>
            <person name="Zhu H."/>
        </authorList>
    </citation>
    <scope>NUCLEOTIDE SEQUENCE [LARGE SCALE GENOMIC DNA]</scope>
    <source>
        <strain evidence="8 9">K2W22B-5</strain>
    </source>
</reference>
<evidence type="ECO:0000313" key="8">
    <source>
        <dbReference type="EMBL" id="RJF84240.1"/>
    </source>
</evidence>
<dbReference type="GO" id="GO:0005886">
    <property type="term" value="C:plasma membrane"/>
    <property type="evidence" value="ECO:0007669"/>
    <property type="project" value="UniProtKB-SubCell"/>
</dbReference>
<dbReference type="AlphaFoldDB" id="A0A418W2I5"/>
<dbReference type="Gene3D" id="3.30.450.20">
    <property type="entry name" value="PAS domain"/>
    <property type="match status" value="1"/>
</dbReference>
<keyword evidence="2" id="KW-1003">Cell membrane</keyword>
<organism evidence="8 9">
    <name type="scientific">Azospirillum cavernae</name>
    <dbReference type="NCBI Taxonomy" id="2320860"/>
    <lineage>
        <taxon>Bacteria</taxon>
        <taxon>Pseudomonadati</taxon>
        <taxon>Pseudomonadota</taxon>
        <taxon>Alphaproteobacteria</taxon>
        <taxon>Rhodospirillales</taxon>
        <taxon>Azospirillaceae</taxon>
        <taxon>Azospirillum</taxon>
    </lineage>
</organism>
<evidence type="ECO:0000256" key="6">
    <source>
        <dbReference type="SAM" id="SignalP"/>
    </source>
</evidence>
<evidence type="ECO:0000256" key="4">
    <source>
        <dbReference type="ARBA" id="ARBA00022989"/>
    </source>
</evidence>
<comment type="caution">
    <text evidence="8">The sequence shown here is derived from an EMBL/GenBank/DDBJ whole genome shotgun (WGS) entry which is preliminary data.</text>
</comment>
<feature type="chain" id="PRO_5019445407" evidence="6">
    <location>
        <begin position="24"/>
        <end position="153"/>
    </location>
</feature>
<dbReference type="OrthoDB" id="7475012at2"/>
<proteinExistence type="predicted"/>
<gene>
    <name evidence="8" type="ORF">D3877_06605</name>
</gene>
<keyword evidence="9" id="KW-1185">Reference proteome</keyword>
<feature type="signal peptide" evidence="6">
    <location>
        <begin position="1"/>
        <end position="23"/>
    </location>
</feature>
<keyword evidence="5" id="KW-0472">Membrane</keyword>
<evidence type="ECO:0000256" key="2">
    <source>
        <dbReference type="ARBA" id="ARBA00022475"/>
    </source>
</evidence>
<evidence type="ECO:0000259" key="7">
    <source>
        <dbReference type="SMART" id="SM01049"/>
    </source>
</evidence>
<keyword evidence="3" id="KW-0812">Transmembrane</keyword>